<gene>
    <name evidence="1" type="ORF">LIPSTDRAFT_7492</name>
</gene>
<dbReference type="OrthoDB" id="4160379at2759"/>
<proteinExistence type="predicted"/>
<reference evidence="1 2" key="1">
    <citation type="journal article" date="2016" name="Proc. Natl. Acad. Sci. U.S.A.">
        <title>Comparative genomics of biotechnologically important yeasts.</title>
        <authorList>
            <person name="Riley R."/>
            <person name="Haridas S."/>
            <person name="Wolfe K.H."/>
            <person name="Lopes M.R."/>
            <person name="Hittinger C.T."/>
            <person name="Goeker M."/>
            <person name="Salamov A.A."/>
            <person name="Wisecaver J.H."/>
            <person name="Long T.M."/>
            <person name="Calvey C.H."/>
            <person name="Aerts A.L."/>
            <person name="Barry K.W."/>
            <person name="Choi C."/>
            <person name="Clum A."/>
            <person name="Coughlan A.Y."/>
            <person name="Deshpande S."/>
            <person name="Douglass A.P."/>
            <person name="Hanson S.J."/>
            <person name="Klenk H.-P."/>
            <person name="LaButti K.M."/>
            <person name="Lapidus A."/>
            <person name="Lindquist E.A."/>
            <person name="Lipzen A.M."/>
            <person name="Meier-Kolthoff J.P."/>
            <person name="Ohm R.A."/>
            <person name="Otillar R.P."/>
            <person name="Pangilinan J.L."/>
            <person name="Peng Y."/>
            <person name="Rokas A."/>
            <person name="Rosa C.A."/>
            <person name="Scheuner C."/>
            <person name="Sibirny A.A."/>
            <person name="Slot J.C."/>
            <person name="Stielow J.B."/>
            <person name="Sun H."/>
            <person name="Kurtzman C.P."/>
            <person name="Blackwell M."/>
            <person name="Grigoriev I.V."/>
            <person name="Jeffries T.W."/>
        </authorList>
    </citation>
    <scope>NUCLEOTIDE SEQUENCE [LARGE SCALE GENOMIC DNA]</scope>
    <source>
        <strain evidence="1 2">NRRL Y-11557</strain>
    </source>
</reference>
<organism evidence="1 2">
    <name type="scientific">Lipomyces starkeyi NRRL Y-11557</name>
    <dbReference type="NCBI Taxonomy" id="675824"/>
    <lineage>
        <taxon>Eukaryota</taxon>
        <taxon>Fungi</taxon>
        <taxon>Dikarya</taxon>
        <taxon>Ascomycota</taxon>
        <taxon>Saccharomycotina</taxon>
        <taxon>Lipomycetes</taxon>
        <taxon>Lipomycetales</taxon>
        <taxon>Lipomycetaceae</taxon>
        <taxon>Lipomyces</taxon>
    </lineage>
</organism>
<evidence type="ECO:0000313" key="1">
    <source>
        <dbReference type="EMBL" id="ODQ68725.1"/>
    </source>
</evidence>
<evidence type="ECO:0000313" key="2">
    <source>
        <dbReference type="Proteomes" id="UP000094385"/>
    </source>
</evidence>
<dbReference type="STRING" id="675824.A0A1E3PTH1"/>
<keyword evidence="2" id="KW-1185">Reference proteome</keyword>
<protein>
    <submittedName>
        <fullName evidence="1">Uncharacterized protein</fullName>
    </submittedName>
</protein>
<dbReference type="AlphaFoldDB" id="A0A1E3PTH1"/>
<dbReference type="Proteomes" id="UP000094385">
    <property type="component" value="Unassembled WGS sequence"/>
</dbReference>
<dbReference type="EMBL" id="KV454363">
    <property type="protein sequence ID" value="ODQ68725.1"/>
    <property type="molecule type" value="Genomic_DNA"/>
</dbReference>
<sequence>MRAHIARHHPKEPANCAPVSVQVFYDRTVLRPQLCYVEVTEPGEPQPRVSTVSELLGIPVDLDDVGGHDMAVEARDRNQFGEKFGAYYLIEMIDFEELNPWFLKPTMKGFDVLRELTVAYIQDCWAHVKSGFQPLQAKIMKYDNDKQFFHAVQQQETVVKYGEIWAKVLWLGCMAVMYSPPSIATGMTLTNEQSESATRLLLLIENIAPVITGEHSSRISELIIQLSASVLCQESDTVNFTDDNGVGLASQLLVPRAINLLSLRPNGTFAQYGQITHIAAAITYCIRSTFIYTVSTRVDPASRSGEAIDNDIQRFLNPAGSTPYGYCVQVHGACRTYGSKHVLPTITWANSHYTALRLATGELLTVASLKSFVQELLSQCRNLVTELSFDVKLPRLLGKDMADNYGNRTPGYSFVTEKRNRLNTRLLFDALQSRPELQAEYVRGGVILRAKAEAYAKKAAGLLGKLFMLMHLTYGSPARMTEVATWLLSNSVHSTRSVYCHPRGLIFLGRYNKTTSMTGHERMIVHVVPQEVEVLFLQYFVYIRTFARYDFQHENSSG</sequence>
<name>A0A1E3PTH1_LIPST</name>
<accession>A0A1E3PTH1</accession>